<evidence type="ECO:0000313" key="2">
    <source>
        <dbReference type="EMBL" id="GAA0920872.1"/>
    </source>
</evidence>
<dbReference type="Proteomes" id="UP001500418">
    <property type="component" value="Unassembled WGS sequence"/>
</dbReference>
<protein>
    <submittedName>
        <fullName evidence="2">Uncharacterized protein</fullName>
    </submittedName>
</protein>
<sequence>MLYRWDTEAGRVVLAYPVREGLGMVMPSASLLDELAADAAALAVVEADYNIPHGPSLEAVDAAAPDMPYGTTWKLLGRVLGHPAPYWHSRVRDPELMAEWKPGAPTLKVPARVTPDLGPLLRLAAEEPDGSHAAAAALDTARRAVWDEATGALEQIARYVDASEDIDSIAVAARPLRPHPPEDIAEEILRDGWKMILARPDVLAARCARLGQVLGANRYFPGACEITVDPSSCAEAAQWASRLQPSPRTALATYLGDTGEQQILIDPLTDMPAVHTRDGAIETLAPQRLPTISPLATLTIGHGAVWVRTQDGTVFLAPQVMKGGNYTYGYGGGGPRALAKLIDTLLDDITNPAPDYGAEQPSPGLVHATQEGWKGRTPPFTLTRGELDDLRAR</sequence>
<evidence type="ECO:0000313" key="3">
    <source>
        <dbReference type="Proteomes" id="UP001500418"/>
    </source>
</evidence>
<name>A0ABP3ZFC0_9ACTN</name>
<comment type="caution">
    <text evidence="2">The sequence shown here is derived from an EMBL/GenBank/DDBJ whole genome shotgun (WGS) entry which is preliminary data.</text>
</comment>
<evidence type="ECO:0000256" key="1">
    <source>
        <dbReference type="SAM" id="MobiDB-lite"/>
    </source>
</evidence>
<accession>A0ABP3ZFC0</accession>
<organism evidence="2 3">
    <name type="scientific">Streptomyces rhizosphaericus</name>
    <dbReference type="NCBI Taxonomy" id="114699"/>
    <lineage>
        <taxon>Bacteria</taxon>
        <taxon>Bacillati</taxon>
        <taxon>Actinomycetota</taxon>
        <taxon>Actinomycetes</taxon>
        <taxon>Kitasatosporales</taxon>
        <taxon>Streptomycetaceae</taxon>
        <taxon>Streptomyces</taxon>
        <taxon>Streptomyces violaceusniger group</taxon>
    </lineage>
</organism>
<gene>
    <name evidence="2" type="ORF">GCM10009575_014110</name>
</gene>
<proteinExistence type="predicted"/>
<feature type="region of interest" description="Disordered" evidence="1">
    <location>
        <begin position="355"/>
        <end position="393"/>
    </location>
</feature>
<reference evidence="3" key="1">
    <citation type="journal article" date="2019" name="Int. J. Syst. Evol. Microbiol.">
        <title>The Global Catalogue of Microorganisms (GCM) 10K type strain sequencing project: providing services to taxonomists for standard genome sequencing and annotation.</title>
        <authorList>
            <consortium name="The Broad Institute Genomics Platform"/>
            <consortium name="The Broad Institute Genome Sequencing Center for Infectious Disease"/>
            <person name="Wu L."/>
            <person name="Ma J."/>
        </authorList>
    </citation>
    <scope>NUCLEOTIDE SEQUENCE [LARGE SCALE GENOMIC DNA]</scope>
    <source>
        <strain evidence="3">JCM 11444</strain>
    </source>
</reference>
<dbReference type="EMBL" id="BAAAID010000005">
    <property type="protein sequence ID" value="GAA0920872.1"/>
    <property type="molecule type" value="Genomic_DNA"/>
</dbReference>
<keyword evidence="3" id="KW-1185">Reference proteome</keyword>